<organism evidence="1 2">
    <name type="scientific">Hydnum rufescens UP504</name>
    <dbReference type="NCBI Taxonomy" id="1448309"/>
    <lineage>
        <taxon>Eukaryota</taxon>
        <taxon>Fungi</taxon>
        <taxon>Dikarya</taxon>
        <taxon>Basidiomycota</taxon>
        <taxon>Agaricomycotina</taxon>
        <taxon>Agaricomycetes</taxon>
        <taxon>Cantharellales</taxon>
        <taxon>Hydnaceae</taxon>
        <taxon>Hydnum</taxon>
    </lineage>
</organism>
<protein>
    <submittedName>
        <fullName evidence="1">Uncharacterized protein</fullName>
    </submittedName>
</protein>
<dbReference type="EMBL" id="MU128961">
    <property type="protein sequence ID" value="KAF9514349.1"/>
    <property type="molecule type" value="Genomic_DNA"/>
</dbReference>
<dbReference type="AlphaFoldDB" id="A0A9P6AYW4"/>
<comment type="caution">
    <text evidence="1">The sequence shown here is derived from an EMBL/GenBank/DDBJ whole genome shotgun (WGS) entry which is preliminary data.</text>
</comment>
<accession>A0A9P6AYW4</accession>
<evidence type="ECO:0000313" key="1">
    <source>
        <dbReference type="EMBL" id="KAF9514349.1"/>
    </source>
</evidence>
<sequence length="231" mass="25662">MNHTPLCGCVVLYNVIPEPHSESPATTPFPPTTHHTTWNDNAGPTLISHMQRIPHKIRNPCTTQPATVGCGDSKYVDPGIVFQPNTPWGVLTSEKYPSEFAMDDLIWKFFENQLLISTRLEGVQSPAPPPPKLRLQVKGRVSWEIQMPGCQMRMYRTHEERVQSPARRDSARWTHSAGVVPGVAEAQVLITRPRHQPGIAYPLVVVTSVFGVAALVDPPQVTCSECWVVDT</sequence>
<reference evidence="1" key="1">
    <citation type="journal article" date="2020" name="Nat. Commun.">
        <title>Large-scale genome sequencing of mycorrhizal fungi provides insights into the early evolution of symbiotic traits.</title>
        <authorList>
            <person name="Miyauchi S."/>
            <person name="Kiss E."/>
            <person name="Kuo A."/>
            <person name="Drula E."/>
            <person name="Kohler A."/>
            <person name="Sanchez-Garcia M."/>
            <person name="Morin E."/>
            <person name="Andreopoulos B."/>
            <person name="Barry K.W."/>
            <person name="Bonito G."/>
            <person name="Buee M."/>
            <person name="Carver A."/>
            <person name="Chen C."/>
            <person name="Cichocki N."/>
            <person name="Clum A."/>
            <person name="Culley D."/>
            <person name="Crous P.W."/>
            <person name="Fauchery L."/>
            <person name="Girlanda M."/>
            <person name="Hayes R.D."/>
            <person name="Keri Z."/>
            <person name="LaButti K."/>
            <person name="Lipzen A."/>
            <person name="Lombard V."/>
            <person name="Magnuson J."/>
            <person name="Maillard F."/>
            <person name="Murat C."/>
            <person name="Nolan M."/>
            <person name="Ohm R.A."/>
            <person name="Pangilinan J."/>
            <person name="Pereira M.F."/>
            <person name="Perotto S."/>
            <person name="Peter M."/>
            <person name="Pfister S."/>
            <person name="Riley R."/>
            <person name="Sitrit Y."/>
            <person name="Stielow J.B."/>
            <person name="Szollosi G."/>
            <person name="Zifcakova L."/>
            <person name="Stursova M."/>
            <person name="Spatafora J.W."/>
            <person name="Tedersoo L."/>
            <person name="Vaario L.M."/>
            <person name="Yamada A."/>
            <person name="Yan M."/>
            <person name="Wang P."/>
            <person name="Xu J."/>
            <person name="Bruns T."/>
            <person name="Baldrian P."/>
            <person name="Vilgalys R."/>
            <person name="Dunand C."/>
            <person name="Henrissat B."/>
            <person name="Grigoriev I.V."/>
            <person name="Hibbett D."/>
            <person name="Nagy L.G."/>
            <person name="Martin F.M."/>
        </authorList>
    </citation>
    <scope>NUCLEOTIDE SEQUENCE</scope>
    <source>
        <strain evidence="1">UP504</strain>
    </source>
</reference>
<name>A0A9P6AYW4_9AGAM</name>
<keyword evidence="2" id="KW-1185">Reference proteome</keyword>
<gene>
    <name evidence="1" type="ORF">BS47DRAFT_1361733</name>
</gene>
<proteinExistence type="predicted"/>
<evidence type="ECO:0000313" key="2">
    <source>
        <dbReference type="Proteomes" id="UP000886523"/>
    </source>
</evidence>
<dbReference type="Proteomes" id="UP000886523">
    <property type="component" value="Unassembled WGS sequence"/>
</dbReference>